<feature type="region of interest" description="Disordered" evidence="1">
    <location>
        <begin position="98"/>
        <end position="138"/>
    </location>
</feature>
<gene>
    <name evidence="2" type="ORF">POL67_48755</name>
</gene>
<keyword evidence="3" id="KW-1185">Reference proteome</keyword>
<dbReference type="RefSeq" id="WP_271929031.1">
    <property type="nucleotide sequence ID" value="NZ_JAQNDO010000001.1"/>
</dbReference>
<evidence type="ECO:0000256" key="1">
    <source>
        <dbReference type="SAM" id="MobiDB-lite"/>
    </source>
</evidence>
<proteinExistence type="predicted"/>
<comment type="caution">
    <text evidence="2">The sequence shown here is derived from an EMBL/GenBank/DDBJ whole genome shotgun (WGS) entry which is preliminary data.</text>
</comment>
<dbReference type="Proteomes" id="UP001221411">
    <property type="component" value="Unassembled WGS sequence"/>
</dbReference>
<evidence type="ECO:0000313" key="3">
    <source>
        <dbReference type="Proteomes" id="UP001221411"/>
    </source>
</evidence>
<dbReference type="EMBL" id="JAQNDO010000001">
    <property type="protein sequence ID" value="MDC0749316.1"/>
    <property type="molecule type" value="Genomic_DNA"/>
</dbReference>
<sequence length="138" mass="14924">MSKHGGRRTPCAMPVTDSCSGKLASMFQRGPLKFQPRDVFGSSAREADEYVVDQTVSLGGDGAVAARSGLFESKKDLLGRTPRRERIRDCRRRAANRCRATVDDDGIDGQSDPEPSGTSAKESEASKSGFVDLEGLRE</sequence>
<reference evidence="2 3" key="1">
    <citation type="submission" date="2022-11" db="EMBL/GenBank/DDBJ databases">
        <title>Minimal conservation of predation-associated metabolite biosynthetic gene clusters underscores biosynthetic potential of Myxococcota including descriptions for ten novel species: Archangium lansinium sp. nov., Myxococcus landrumus sp. nov., Nannocystis bai.</title>
        <authorList>
            <person name="Ahearne A."/>
            <person name="Stevens C."/>
            <person name="Dowd S."/>
        </authorList>
    </citation>
    <scope>NUCLEOTIDE SEQUENCE [LARGE SCALE GENOMIC DNA]</scope>
    <source>
        <strain evidence="2 3">RJM3</strain>
    </source>
</reference>
<organism evidence="2 3">
    <name type="scientific">Polyangium mundeleinium</name>
    <dbReference type="NCBI Taxonomy" id="2995306"/>
    <lineage>
        <taxon>Bacteria</taxon>
        <taxon>Pseudomonadati</taxon>
        <taxon>Myxococcota</taxon>
        <taxon>Polyangia</taxon>
        <taxon>Polyangiales</taxon>
        <taxon>Polyangiaceae</taxon>
        <taxon>Polyangium</taxon>
    </lineage>
</organism>
<name>A0ABT5F5E0_9BACT</name>
<accession>A0ABT5F5E0</accession>
<evidence type="ECO:0000313" key="2">
    <source>
        <dbReference type="EMBL" id="MDC0749316.1"/>
    </source>
</evidence>
<protein>
    <submittedName>
        <fullName evidence="2">Uncharacterized protein</fullName>
    </submittedName>
</protein>